<dbReference type="PANTHER" id="PTHR47273:SF4">
    <property type="entry name" value="EXPRESSED PROTEIN"/>
    <property type="match status" value="1"/>
</dbReference>
<dbReference type="Proteomes" id="UP000075243">
    <property type="component" value="Unassembled WGS sequence"/>
</dbReference>
<keyword evidence="4" id="KW-1185">Reference proteome</keyword>
<dbReference type="OrthoDB" id="1935547at2759"/>
<feature type="chain" id="PRO_5007588182" evidence="2">
    <location>
        <begin position="19"/>
        <end position="256"/>
    </location>
</feature>
<dbReference type="STRING" id="3821.A0A151RXS7"/>
<reference evidence="3" key="1">
    <citation type="journal article" date="2012" name="Nat. Biotechnol.">
        <title>Draft genome sequence of pigeonpea (Cajanus cajan), an orphan legume crop of resource-poor farmers.</title>
        <authorList>
            <person name="Varshney R.K."/>
            <person name="Chen W."/>
            <person name="Li Y."/>
            <person name="Bharti A.K."/>
            <person name="Saxena R.K."/>
            <person name="Schlueter J.A."/>
            <person name="Donoghue M.T."/>
            <person name="Azam S."/>
            <person name="Fan G."/>
            <person name="Whaley A.M."/>
            <person name="Farmer A.D."/>
            <person name="Sheridan J."/>
            <person name="Iwata A."/>
            <person name="Tuteja R."/>
            <person name="Penmetsa R.V."/>
            <person name="Wu W."/>
            <person name="Upadhyaya H.D."/>
            <person name="Yang S.P."/>
            <person name="Shah T."/>
            <person name="Saxena K.B."/>
            <person name="Michael T."/>
            <person name="McCombie W.R."/>
            <person name="Yang B."/>
            <person name="Zhang G."/>
            <person name="Yang H."/>
            <person name="Wang J."/>
            <person name="Spillane C."/>
            <person name="Cook D.R."/>
            <person name="May G.D."/>
            <person name="Xu X."/>
            <person name="Jackson S.A."/>
        </authorList>
    </citation>
    <scope>NUCLEOTIDE SEQUENCE [LARGE SCALE GENOMIC DNA]</scope>
</reference>
<accession>A0A151RXS7</accession>
<evidence type="ECO:0000313" key="3">
    <source>
        <dbReference type="EMBL" id="KYP47353.1"/>
    </source>
</evidence>
<dbReference type="EMBL" id="KQ483530">
    <property type="protein sequence ID" value="KYP47353.1"/>
    <property type="molecule type" value="Genomic_DNA"/>
</dbReference>
<protein>
    <submittedName>
        <fullName evidence="3">Uncharacterized protein</fullName>
    </submittedName>
</protein>
<sequence>MSWFLVFLFLSLTHCSVSKTSHHKNLPSAVVVGTVYCDTCFQHDFSTRSHFISGVSVAVECTVGNSIVPSFKKEVKTDEHGEFKVQLPFRVRKDATRIKRCTFKLISSSDPHCAVASVATSSSMSLKTTKQGEHIFSAGLFSFRPIKKPNFCNNKQSAPNTITQTLDESQSDKKSAEDTFFPPTPFLPFPPLPPIPFLPPLPPLPPIPFLPPLPPIPFLPPLSPNPPSNPPLAPSPLLPPNSPNPKPPHFPKPFHP</sequence>
<name>A0A151RXS7_CAJCA</name>
<organism evidence="3 4">
    <name type="scientific">Cajanus cajan</name>
    <name type="common">Pigeon pea</name>
    <name type="synonym">Cajanus indicus</name>
    <dbReference type="NCBI Taxonomy" id="3821"/>
    <lineage>
        <taxon>Eukaryota</taxon>
        <taxon>Viridiplantae</taxon>
        <taxon>Streptophyta</taxon>
        <taxon>Embryophyta</taxon>
        <taxon>Tracheophyta</taxon>
        <taxon>Spermatophyta</taxon>
        <taxon>Magnoliopsida</taxon>
        <taxon>eudicotyledons</taxon>
        <taxon>Gunneridae</taxon>
        <taxon>Pentapetalae</taxon>
        <taxon>rosids</taxon>
        <taxon>fabids</taxon>
        <taxon>Fabales</taxon>
        <taxon>Fabaceae</taxon>
        <taxon>Papilionoideae</taxon>
        <taxon>50 kb inversion clade</taxon>
        <taxon>NPAAA clade</taxon>
        <taxon>indigoferoid/millettioid clade</taxon>
        <taxon>Phaseoleae</taxon>
        <taxon>Cajanus</taxon>
    </lineage>
</organism>
<dbReference type="PANTHER" id="PTHR47273">
    <property type="entry name" value="EXPRESSED PROTEIN"/>
    <property type="match status" value="1"/>
</dbReference>
<dbReference type="Pfam" id="PF01190">
    <property type="entry name" value="Pollen_Ole_e_1"/>
    <property type="match status" value="1"/>
</dbReference>
<gene>
    <name evidence="3" type="ORF">KK1_031036</name>
</gene>
<dbReference type="Gramene" id="C.cajan_33805.t">
    <property type="protein sequence ID" value="C.cajan_33805.t"/>
    <property type="gene ID" value="C.cajan_33805"/>
</dbReference>
<feature type="signal peptide" evidence="2">
    <location>
        <begin position="1"/>
        <end position="18"/>
    </location>
</feature>
<feature type="region of interest" description="Disordered" evidence="1">
    <location>
        <begin position="218"/>
        <end position="256"/>
    </location>
</feature>
<dbReference type="AlphaFoldDB" id="A0A151RXS7"/>
<dbReference type="OMA" id="YLNICFR"/>
<proteinExistence type="predicted"/>
<evidence type="ECO:0000256" key="1">
    <source>
        <dbReference type="SAM" id="MobiDB-lite"/>
    </source>
</evidence>
<evidence type="ECO:0000313" key="4">
    <source>
        <dbReference type="Proteomes" id="UP000075243"/>
    </source>
</evidence>
<keyword evidence="2" id="KW-0732">Signal</keyword>
<evidence type="ECO:0000256" key="2">
    <source>
        <dbReference type="SAM" id="SignalP"/>
    </source>
</evidence>